<dbReference type="SMART" id="SM00091">
    <property type="entry name" value="PAS"/>
    <property type="match status" value="2"/>
</dbReference>
<dbReference type="Pfam" id="PF08447">
    <property type="entry name" value="PAS_3"/>
    <property type="match status" value="2"/>
</dbReference>
<dbReference type="PANTHER" id="PTHR43047">
    <property type="entry name" value="TWO-COMPONENT HISTIDINE PROTEIN KINASE"/>
    <property type="match status" value="1"/>
</dbReference>
<dbReference type="InterPro" id="IPR011006">
    <property type="entry name" value="CheY-like_superfamily"/>
</dbReference>
<accession>A0A521B0S3</accession>
<dbReference type="Pfam" id="PF13426">
    <property type="entry name" value="PAS_9"/>
    <property type="match status" value="2"/>
</dbReference>
<evidence type="ECO:0000256" key="2">
    <source>
        <dbReference type="ARBA" id="ARBA00004370"/>
    </source>
</evidence>
<dbReference type="PROSITE" id="PS50113">
    <property type="entry name" value="PAC"/>
    <property type="match status" value="2"/>
</dbReference>
<dbReference type="InterPro" id="IPR001610">
    <property type="entry name" value="PAC"/>
</dbReference>
<evidence type="ECO:0000256" key="7">
    <source>
        <dbReference type="ARBA" id="ARBA00022777"/>
    </source>
</evidence>
<dbReference type="InterPro" id="IPR035965">
    <property type="entry name" value="PAS-like_dom_sf"/>
</dbReference>
<evidence type="ECO:0000256" key="1">
    <source>
        <dbReference type="ARBA" id="ARBA00000085"/>
    </source>
</evidence>
<dbReference type="SMART" id="SM00448">
    <property type="entry name" value="REC"/>
    <property type="match status" value="1"/>
</dbReference>
<dbReference type="SMART" id="SM00388">
    <property type="entry name" value="HisKA"/>
    <property type="match status" value="1"/>
</dbReference>
<dbReference type="SMART" id="SM00086">
    <property type="entry name" value="PAC"/>
    <property type="match status" value="4"/>
</dbReference>
<dbReference type="InterPro" id="IPR003594">
    <property type="entry name" value="HATPase_dom"/>
</dbReference>
<keyword evidence="11" id="KW-0131">Cell cycle</keyword>
<reference evidence="17 18" key="1">
    <citation type="submission" date="2017-05" db="EMBL/GenBank/DDBJ databases">
        <authorList>
            <person name="Varghese N."/>
            <person name="Submissions S."/>
        </authorList>
    </citation>
    <scope>NUCLEOTIDE SEQUENCE [LARGE SCALE GENOMIC DNA]</scope>
    <source>
        <strain evidence="17 18">DSM 21985</strain>
    </source>
</reference>
<dbReference type="Gene3D" id="3.40.50.2300">
    <property type="match status" value="1"/>
</dbReference>
<feature type="domain" description="PAS" evidence="15">
    <location>
        <begin position="12"/>
        <end position="68"/>
    </location>
</feature>
<sequence>MSNKKSTLEYLDKEFLWSIFRILPDAAVLANPKREIIAVNQAFTDIFGYTLDEARGKTTQFIYASEEDFLDTHKVFKPEPSKKVSHYEKDYRRKSGEVFTGETVGKIVTSSKDEVLGYLGLIYDKTIFKKQEDSLTHLNDRLELLVKILHQESFDLQKQIQQTLQLTNNLLGTEVGIVSQIIDDSYYVRHYYPEDSELETDMRFDFRNTYCHITVEKDDVLDISNMGESEHAHHPCYEFFKLESYIGIPIYVKGELYGTLNFSSTQPNDGFSTADRDIIQLISDWLGVILEREKIEEELRESREHFQLVAENTSDMIALHKPDGTYEYVSPSVNKILGYAPEELLGTSPYELFHPDDLERIQSESHQKALEKNPTKSFEYRIRDKQGSYLWFDTSTEIITNDEGEIVHLQTTSRNITPRKNIELLHKKSRTLALVGGWEWDLTENMMQVTDEVRSIFGMPPGSDIHYENGITFFSKDSKKKIEEAFRKAMLENESFDLKANLKTSEGTYKTVRIIGEALWENGEAKKLVGALQDVTRQETTAELFDDSQIMANVGGWEYTLESGELFWTDEVYRIHELPIGKDLKVEEGLSFFPGEAKEKIQRCIEKTIETRKPYDLTLPFVTAKGNERMVRAIGKAVVEDDKVYKLRGTFQDVTEQKRLERLLNSAQGMANVGGWEFDVQSGDLFWSDEVYHIHEIPVGTPVKVADGISYYHGKARETITKAINRSIETKEGWDLELPFVSAKGNHKWVRAIGSVKTNAKGEVTKMVGVFQDLTDRKEMENKLVQAKEEAELANQAKSQFVANISHEIRTPMNSILGFTELLEKTASTPKEKQYLENIASSGKLLLKLINDILDLSKIEAGAEEIQLVPTNVSRVVKEVVDTFSVKADQKGLGLELEVDDTIPESLLMDDGHVQQILFNLIGNAVKFTEEGSVKINVTADMEEIDASSVDLSIAITDTGIGIKEEKLDRIFNAFEQEGREISNRFGGTGLGLSISKNLAEKMDGEITVKSTLGEGSTFTLAINNVVVSSVVPVYEADIHSAKDIKLNPGRILIADDIKVNRDLVAEYLTDQPLEIIEAESGSEAVALCSQYEFDLILMDIKMPGMNGLEALKLIKQENKEAVVVALTASGFNTYKEIAREQGFNGFLRKPVTQRELLLEIGGFLGYSAESSGQLSVGETQKEKEDNIPLGEEKLTSRQTEQLQKVWEEKIHLPFNQLNRNAILIDECEAFAESILSIGDELNITSLSLFAAELLGAAQVFDTKHIQHLLETFERFDEKLSKELS</sequence>
<keyword evidence="9" id="KW-0902">Two-component regulatory system</keyword>
<keyword evidence="7" id="KW-0418">Kinase</keyword>
<dbReference type="SUPFAM" id="SSF52172">
    <property type="entry name" value="CheY-like"/>
    <property type="match status" value="1"/>
</dbReference>
<dbReference type="SUPFAM" id="SSF47384">
    <property type="entry name" value="Homodimeric domain of signal transducing histidine kinase"/>
    <property type="match status" value="1"/>
</dbReference>
<evidence type="ECO:0000256" key="4">
    <source>
        <dbReference type="ARBA" id="ARBA00022553"/>
    </source>
</evidence>
<dbReference type="GO" id="GO:0000155">
    <property type="term" value="F:phosphorelay sensor kinase activity"/>
    <property type="evidence" value="ECO:0007669"/>
    <property type="project" value="InterPro"/>
</dbReference>
<dbReference type="PROSITE" id="PS50112">
    <property type="entry name" value="PAS"/>
    <property type="match status" value="2"/>
</dbReference>
<feature type="domain" description="PAC" evidence="16">
    <location>
        <begin position="376"/>
        <end position="428"/>
    </location>
</feature>
<dbReference type="CDD" id="cd17546">
    <property type="entry name" value="REC_hyHK_CKI1_RcsC-like"/>
    <property type="match status" value="1"/>
</dbReference>
<dbReference type="PROSITE" id="PS50110">
    <property type="entry name" value="RESPONSE_REGULATORY"/>
    <property type="match status" value="1"/>
</dbReference>
<dbReference type="OrthoDB" id="9811889at2"/>
<keyword evidence="6" id="KW-0547">Nucleotide-binding</keyword>
<feature type="domain" description="Response regulatory" evidence="14">
    <location>
        <begin position="1051"/>
        <end position="1165"/>
    </location>
</feature>
<dbReference type="InterPro" id="IPR001789">
    <property type="entry name" value="Sig_transdc_resp-reg_receiver"/>
</dbReference>
<dbReference type="Pfam" id="PF02518">
    <property type="entry name" value="HATPase_c"/>
    <property type="match status" value="1"/>
</dbReference>
<keyword evidence="10" id="KW-0472">Membrane</keyword>
<dbReference type="Proteomes" id="UP000317557">
    <property type="component" value="Unassembled WGS sequence"/>
</dbReference>
<comment type="catalytic activity">
    <reaction evidence="1">
        <text>ATP + protein L-histidine = ADP + protein N-phospho-L-histidine.</text>
        <dbReference type="EC" id="2.7.13.3"/>
    </reaction>
</comment>
<feature type="modified residue" description="4-aspartylphosphate" evidence="12">
    <location>
        <position position="1100"/>
    </location>
</feature>
<keyword evidence="4 12" id="KW-0597">Phosphoprotein</keyword>
<name>A0A521B0S3_9BACT</name>
<dbReference type="InterPro" id="IPR003018">
    <property type="entry name" value="GAF"/>
</dbReference>
<dbReference type="CDD" id="cd00130">
    <property type="entry name" value="PAS"/>
    <property type="match status" value="2"/>
</dbReference>
<comment type="subcellular location">
    <subcellularLocation>
        <location evidence="2">Membrane</location>
    </subcellularLocation>
</comment>
<dbReference type="Gene3D" id="3.30.565.10">
    <property type="entry name" value="Histidine kinase-like ATPase, C-terminal domain"/>
    <property type="match status" value="1"/>
</dbReference>
<feature type="domain" description="Histidine kinase" evidence="13">
    <location>
        <begin position="804"/>
        <end position="1027"/>
    </location>
</feature>
<keyword evidence="18" id="KW-1185">Reference proteome</keyword>
<dbReference type="EMBL" id="FXTP01000001">
    <property type="protein sequence ID" value="SMO40704.1"/>
    <property type="molecule type" value="Genomic_DNA"/>
</dbReference>
<dbReference type="Gene3D" id="2.10.70.100">
    <property type="match status" value="1"/>
</dbReference>
<dbReference type="Pfam" id="PF01590">
    <property type="entry name" value="GAF"/>
    <property type="match status" value="1"/>
</dbReference>
<dbReference type="InterPro" id="IPR000700">
    <property type="entry name" value="PAS-assoc_C"/>
</dbReference>
<dbReference type="InterPro" id="IPR004358">
    <property type="entry name" value="Sig_transdc_His_kin-like_C"/>
</dbReference>
<evidence type="ECO:0000259" key="15">
    <source>
        <dbReference type="PROSITE" id="PS50112"/>
    </source>
</evidence>
<evidence type="ECO:0000256" key="8">
    <source>
        <dbReference type="ARBA" id="ARBA00022840"/>
    </source>
</evidence>
<dbReference type="Pfam" id="PF00072">
    <property type="entry name" value="Response_reg"/>
    <property type="match status" value="1"/>
</dbReference>
<evidence type="ECO:0000313" key="18">
    <source>
        <dbReference type="Proteomes" id="UP000317557"/>
    </source>
</evidence>
<dbReference type="CDD" id="cd00082">
    <property type="entry name" value="HisKA"/>
    <property type="match status" value="1"/>
</dbReference>
<evidence type="ECO:0000256" key="3">
    <source>
        <dbReference type="ARBA" id="ARBA00012438"/>
    </source>
</evidence>
<dbReference type="GO" id="GO:0005524">
    <property type="term" value="F:ATP binding"/>
    <property type="evidence" value="ECO:0007669"/>
    <property type="project" value="UniProtKB-KW"/>
</dbReference>
<keyword evidence="5" id="KW-0808">Transferase</keyword>
<dbReference type="PROSITE" id="PS50109">
    <property type="entry name" value="HIS_KIN"/>
    <property type="match status" value="1"/>
</dbReference>
<evidence type="ECO:0000256" key="10">
    <source>
        <dbReference type="ARBA" id="ARBA00023136"/>
    </source>
</evidence>
<dbReference type="InterPro" id="IPR013655">
    <property type="entry name" value="PAS_fold_3"/>
</dbReference>
<dbReference type="Pfam" id="PF00512">
    <property type="entry name" value="HisKA"/>
    <property type="match status" value="1"/>
</dbReference>
<gene>
    <name evidence="17" type="ORF">SAMN06265219_101494</name>
</gene>
<dbReference type="EC" id="2.7.13.3" evidence="3"/>
<evidence type="ECO:0000256" key="12">
    <source>
        <dbReference type="PROSITE-ProRule" id="PRU00169"/>
    </source>
</evidence>
<dbReference type="SUPFAM" id="SSF55785">
    <property type="entry name" value="PYP-like sensor domain (PAS domain)"/>
    <property type="match status" value="5"/>
</dbReference>
<dbReference type="Gene3D" id="1.10.287.130">
    <property type="match status" value="1"/>
</dbReference>
<keyword evidence="8" id="KW-0067">ATP-binding</keyword>
<protein>
    <recommendedName>
        <fullName evidence="3">histidine kinase</fullName>
        <ecNumber evidence="3">2.7.13.3</ecNumber>
    </recommendedName>
</protein>
<dbReference type="RefSeq" id="WP_142452986.1">
    <property type="nucleotide sequence ID" value="NZ_FXTP01000001.1"/>
</dbReference>
<feature type="domain" description="PAC" evidence="16">
    <location>
        <begin position="734"/>
        <end position="786"/>
    </location>
</feature>
<dbReference type="InterPro" id="IPR003661">
    <property type="entry name" value="HisK_dim/P_dom"/>
</dbReference>
<dbReference type="PRINTS" id="PR00344">
    <property type="entry name" value="BCTRLSENSOR"/>
</dbReference>
<dbReference type="GO" id="GO:0016020">
    <property type="term" value="C:membrane"/>
    <property type="evidence" value="ECO:0007669"/>
    <property type="project" value="UniProtKB-SubCell"/>
</dbReference>
<dbReference type="SMART" id="SM00387">
    <property type="entry name" value="HATPase_c"/>
    <property type="match status" value="1"/>
</dbReference>
<evidence type="ECO:0000259" key="13">
    <source>
        <dbReference type="PROSITE" id="PS50109"/>
    </source>
</evidence>
<dbReference type="InterPro" id="IPR029016">
    <property type="entry name" value="GAF-like_dom_sf"/>
</dbReference>
<dbReference type="FunFam" id="3.30.565.10:FF:000010">
    <property type="entry name" value="Sensor histidine kinase RcsC"/>
    <property type="match status" value="1"/>
</dbReference>
<evidence type="ECO:0000256" key="5">
    <source>
        <dbReference type="ARBA" id="ARBA00022679"/>
    </source>
</evidence>
<dbReference type="CDD" id="cd16922">
    <property type="entry name" value="HATPase_EvgS-ArcB-TorS-like"/>
    <property type="match status" value="1"/>
</dbReference>
<organism evidence="17 18">
    <name type="scientific">Gracilimonas mengyeensis</name>
    <dbReference type="NCBI Taxonomy" id="1302730"/>
    <lineage>
        <taxon>Bacteria</taxon>
        <taxon>Pseudomonadati</taxon>
        <taxon>Balneolota</taxon>
        <taxon>Balneolia</taxon>
        <taxon>Balneolales</taxon>
        <taxon>Balneolaceae</taxon>
        <taxon>Gracilimonas</taxon>
    </lineage>
</organism>
<dbReference type="PANTHER" id="PTHR43047:SF64">
    <property type="entry name" value="HISTIDINE KINASE CONTAINING CHEY-HOMOLOGOUS RECEIVER DOMAIN AND PAS DOMAIN-RELATED"/>
    <property type="match status" value="1"/>
</dbReference>
<evidence type="ECO:0000256" key="6">
    <source>
        <dbReference type="ARBA" id="ARBA00022741"/>
    </source>
</evidence>
<dbReference type="SMART" id="SM00065">
    <property type="entry name" value="GAF"/>
    <property type="match status" value="1"/>
</dbReference>
<evidence type="ECO:0000313" key="17">
    <source>
        <dbReference type="EMBL" id="SMO40704.1"/>
    </source>
</evidence>
<evidence type="ECO:0000256" key="9">
    <source>
        <dbReference type="ARBA" id="ARBA00023012"/>
    </source>
</evidence>
<proteinExistence type="predicted"/>
<dbReference type="NCBIfam" id="TIGR00229">
    <property type="entry name" value="sensory_box"/>
    <property type="match status" value="2"/>
</dbReference>
<dbReference type="SUPFAM" id="SSF55874">
    <property type="entry name" value="ATPase domain of HSP90 chaperone/DNA topoisomerase II/histidine kinase"/>
    <property type="match status" value="1"/>
</dbReference>
<dbReference type="InterPro" id="IPR036097">
    <property type="entry name" value="HisK_dim/P_sf"/>
</dbReference>
<dbReference type="Gene3D" id="3.30.450.20">
    <property type="entry name" value="PAS domain"/>
    <property type="match status" value="5"/>
</dbReference>
<dbReference type="SUPFAM" id="SSF55781">
    <property type="entry name" value="GAF domain-like"/>
    <property type="match status" value="1"/>
</dbReference>
<feature type="domain" description="PAS" evidence="15">
    <location>
        <begin position="302"/>
        <end position="373"/>
    </location>
</feature>
<evidence type="ECO:0000259" key="14">
    <source>
        <dbReference type="PROSITE" id="PS50110"/>
    </source>
</evidence>
<dbReference type="FunFam" id="1.10.287.130:FF:000038">
    <property type="entry name" value="Sensory transduction histidine kinase"/>
    <property type="match status" value="1"/>
</dbReference>
<dbReference type="Gene3D" id="3.30.450.40">
    <property type="match status" value="1"/>
</dbReference>
<dbReference type="InterPro" id="IPR000014">
    <property type="entry name" value="PAS"/>
</dbReference>
<dbReference type="InterPro" id="IPR005467">
    <property type="entry name" value="His_kinase_dom"/>
</dbReference>
<evidence type="ECO:0000259" key="16">
    <source>
        <dbReference type="PROSITE" id="PS50113"/>
    </source>
</evidence>
<evidence type="ECO:0000256" key="11">
    <source>
        <dbReference type="ARBA" id="ARBA00023306"/>
    </source>
</evidence>
<dbReference type="InterPro" id="IPR036890">
    <property type="entry name" value="HATPase_C_sf"/>
</dbReference>